<keyword evidence="13" id="KW-1185">Reference proteome</keyword>
<keyword evidence="3 8" id="KW-0808">Transferase</keyword>
<feature type="domain" description="Carbohydrate kinase FGGY C-terminal" evidence="11">
    <location>
        <begin position="249"/>
        <end position="434"/>
    </location>
</feature>
<keyword evidence="5 8" id="KW-0418">Kinase</keyword>
<dbReference type="InterPro" id="IPR006000">
    <property type="entry name" value="Xylulokinase"/>
</dbReference>
<dbReference type="PROSITE" id="PS00933">
    <property type="entry name" value="FGGY_KINASES_1"/>
    <property type="match status" value="1"/>
</dbReference>
<sequence length="483" mass="50495">MFLGIDIGTSGVKAVVLDERGSVAGQGTAALTVQRPQPLWSEQDPEAWWKATTAAVRAIAPEVRRSVRGIGLAGQMHGATLLGADDRPLRPAILWNDGRSDTECAELEASVPDLRAISGNIAMPGFTAPKLLWVRKQEPEVFAQVRTVLLPKDYVRLCMTGDKASDMSDSAGTLWLDVAARRWSDTLLHATGLSEANMPRLVEGSEIAGQLRAEVAESWGVPVVPVAGGGGDNAAGAAGIGVVSDGDALLSLGTSGVIFVATREFRPNPDRAVHAFCHCLPDLWHQMSVHLSAASCVDWAARLTGTTSVADLFALAESSGVASGPELFLPYLSGERTPHNDARVRGAFLRLDNDTDPARLAQAVLEGVAFALADGLDALRDAGTTVEQLSVIGGGARSSYWGSILAAAFDTRLVYLKGGEVGPALGAARLAQIAVDGGSAADVCTPPPVARTVDPDAALVAALSEKKQAFKDAYPRITPKKGS</sequence>
<accession>A0A840YVL1</accession>
<dbReference type="Pfam" id="PF02782">
    <property type="entry name" value="FGGY_C"/>
    <property type="match status" value="1"/>
</dbReference>
<dbReference type="GO" id="GO:0005998">
    <property type="term" value="P:xylulose catabolic process"/>
    <property type="evidence" value="ECO:0007669"/>
    <property type="project" value="UniProtKB-UniRule"/>
</dbReference>
<dbReference type="InterPro" id="IPR018485">
    <property type="entry name" value="FGGY_C"/>
</dbReference>
<name>A0A840YVL1_9SPHN</name>
<feature type="active site" description="Proton acceptor" evidence="8">
    <location>
        <position position="232"/>
    </location>
</feature>
<dbReference type="PIRSF" id="PIRSF000538">
    <property type="entry name" value="GlpK"/>
    <property type="match status" value="1"/>
</dbReference>
<evidence type="ECO:0000256" key="5">
    <source>
        <dbReference type="ARBA" id="ARBA00022777"/>
    </source>
</evidence>
<evidence type="ECO:0000256" key="3">
    <source>
        <dbReference type="ARBA" id="ARBA00022679"/>
    </source>
</evidence>
<proteinExistence type="inferred from homology"/>
<feature type="site" description="Important for activity" evidence="8">
    <location>
        <position position="6"/>
    </location>
</feature>
<organism evidence="12 13">
    <name type="scientific">Stakelama sediminis</name>
    <dbReference type="NCBI Taxonomy" id="463200"/>
    <lineage>
        <taxon>Bacteria</taxon>
        <taxon>Pseudomonadati</taxon>
        <taxon>Pseudomonadota</taxon>
        <taxon>Alphaproteobacteria</taxon>
        <taxon>Sphingomonadales</taxon>
        <taxon>Sphingomonadaceae</taxon>
        <taxon>Stakelama</taxon>
    </lineage>
</organism>
<protein>
    <recommendedName>
        <fullName evidence="8 9">Xylulose kinase</fullName>
        <shortName evidence="8 9">Xylulokinase</shortName>
        <ecNumber evidence="8 9">2.7.1.17</ecNumber>
    </recommendedName>
</protein>
<dbReference type="AlphaFoldDB" id="A0A840YVL1"/>
<keyword evidence="7 8" id="KW-0119">Carbohydrate metabolism</keyword>
<evidence type="ECO:0000256" key="8">
    <source>
        <dbReference type="HAMAP-Rule" id="MF_02220"/>
    </source>
</evidence>
<keyword evidence="4 8" id="KW-0547">Nucleotide-binding</keyword>
<evidence type="ECO:0000256" key="7">
    <source>
        <dbReference type="ARBA" id="ARBA00023277"/>
    </source>
</evidence>
<evidence type="ECO:0000256" key="2">
    <source>
        <dbReference type="ARBA" id="ARBA00022629"/>
    </source>
</evidence>
<evidence type="ECO:0000256" key="9">
    <source>
        <dbReference type="RuleBase" id="RU364073"/>
    </source>
</evidence>
<keyword evidence="2 8" id="KW-0859">Xylose metabolism</keyword>
<dbReference type="PANTHER" id="PTHR43095:SF6">
    <property type="entry name" value="XYLULOSE KINASE"/>
    <property type="match status" value="1"/>
</dbReference>
<dbReference type="CDD" id="cd07808">
    <property type="entry name" value="ASKHA_NBD_FGGY_EcXK-like"/>
    <property type="match status" value="1"/>
</dbReference>
<evidence type="ECO:0000259" key="11">
    <source>
        <dbReference type="Pfam" id="PF02782"/>
    </source>
</evidence>
<evidence type="ECO:0000313" key="13">
    <source>
        <dbReference type="Proteomes" id="UP000554342"/>
    </source>
</evidence>
<reference evidence="12 13" key="1">
    <citation type="submission" date="2020-08" db="EMBL/GenBank/DDBJ databases">
        <title>Genomic Encyclopedia of Type Strains, Phase IV (KMG-IV): sequencing the most valuable type-strain genomes for metagenomic binning, comparative biology and taxonomic classification.</title>
        <authorList>
            <person name="Goeker M."/>
        </authorList>
    </citation>
    <scope>NUCLEOTIDE SEQUENCE [LARGE SCALE GENOMIC DNA]</scope>
    <source>
        <strain evidence="12 13">DSM 27203</strain>
    </source>
</reference>
<dbReference type="InterPro" id="IPR000577">
    <property type="entry name" value="Carb_kinase_FGGY"/>
</dbReference>
<evidence type="ECO:0000256" key="4">
    <source>
        <dbReference type="ARBA" id="ARBA00022741"/>
    </source>
</evidence>
<feature type="binding site" evidence="8">
    <location>
        <begin position="76"/>
        <end position="77"/>
    </location>
    <ligand>
        <name>substrate</name>
    </ligand>
</feature>
<comment type="caution">
    <text evidence="12">The sequence shown here is derived from an EMBL/GenBank/DDBJ whole genome shotgun (WGS) entry which is preliminary data.</text>
</comment>
<dbReference type="HAMAP" id="MF_02220">
    <property type="entry name" value="XylB"/>
    <property type="match status" value="1"/>
</dbReference>
<dbReference type="NCBIfam" id="TIGR01312">
    <property type="entry name" value="XylB"/>
    <property type="match status" value="1"/>
</dbReference>
<comment type="catalytic activity">
    <reaction evidence="8 9">
        <text>D-xylulose + ATP = D-xylulose 5-phosphate + ADP + H(+)</text>
        <dbReference type="Rhea" id="RHEA:10964"/>
        <dbReference type="ChEBI" id="CHEBI:15378"/>
        <dbReference type="ChEBI" id="CHEBI:17140"/>
        <dbReference type="ChEBI" id="CHEBI:30616"/>
        <dbReference type="ChEBI" id="CHEBI:57737"/>
        <dbReference type="ChEBI" id="CHEBI:456216"/>
        <dbReference type="EC" id="2.7.1.17"/>
    </reaction>
</comment>
<keyword evidence="6 8" id="KW-0067">ATP-binding</keyword>
<dbReference type="PANTHER" id="PTHR43095">
    <property type="entry name" value="SUGAR KINASE"/>
    <property type="match status" value="1"/>
</dbReference>
<dbReference type="Gene3D" id="3.30.420.40">
    <property type="match status" value="2"/>
</dbReference>
<evidence type="ECO:0000313" key="12">
    <source>
        <dbReference type="EMBL" id="MBB5717688.1"/>
    </source>
</evidence>
<comment type="function">
    <text evidence="8">Catalyzes the phosphorylation of D-xylulose to D-xylulose 5-phosphate.</text>
</comment>
<dbReference type="InterPro" id="IPR018484">
    <property type="entry name" value="FGGY_N"/>
</dbReference>
<dbReference type="InterPro" id="IPR043129">
    <property type="entry name" value="ATPase_NBD"/>
</dbReference>
<dbReference type="InterPro" id="IPR018483">
    <property type="entry name" value="Carb_kinase_FGGY_CS"/>
</dbReference>
<gene>
    <name evidence="8 9" type="primary">xylB</name>
    <name evidence="12" type="ORF">FHR23_000595</name>
</gene>
<dbReference type="Pfam" id="PF00370">
    <property type="entry name" value="FGGY_N"/>
    <property type="match status" value="1"/>
</dbReference>
<evidence type="ECO:0000259" key="10">
    <source>
        <dbReference type="Pfam" id="PF00370"/>
    </source>
</evidence>
<evidence type="ECO:0000256" key="6">
    <source>
        <dbReference type="ARBA" id="ARBA00022840"/>
    </source>
</evidence>
<dbReference type="GO" id="GO:0005524">
    <property type="term" value="F:ATP binding"/>
    <property type="evidence" value="ECO:0007669"/>
    <property type="project" value="UniProtKB-UniRule"/>
</dbReference>
<evidence type="ECO:0000256" key="1">
    <source>
        <dbReference type="ARBA" id="ARBA00009156"/>
    </source>
</evidence>
<dbReference type="EMBL" id="JACIJI010000001">
    <property type="protein sequence ID" value="MBB5717688.1"/>
    <property type="molecule type" value="Genomic_DNA"/>
</dbReference>
<dbReference type="InterPro" id="IPR050406">
    <property type="entry name" value="FGGY_Carb_Kinase"/>
</dbReference>
<dbReference type="Proteomes" id="UP000554342">
    <property type="component" value="Unassembled WGS sequence"/>
</dbReference>
<dbReference type="RefSeq" id="WP_184001423.1">
    <property type="nucleotide sequence ID" value="NZ_BAABIF010000004.1"/>
</dbReference>
<dbReference type="GO" id="GO:0042732">
    <property type="term" value="P:D-xylose metabolic process"/>
    <property type="evidence" value="ECO:0007669"/>
    <property type="project" value="UniProtKB-KW"/>
</dbReference>
<dbReference type="GO" id="GO:0004856">
    <property type="term" value="F:D-xylulokinase activity"/>
    <property type="evidence" value="ECO:0007669"/>
    <property type="project" value="UniProtKB-UniRule"/>
</dbReference>
<dbReference type="SUPFAM" id="SSF53067">
    <property type="entry name" value="Actin-like ATPase domain"/>
    <property type="match status" value="2"/>
</dbReference>
<comment type="similarity">
    <text evidence="1 8 9">Belongs to the FGGY kinase family.</text>
</comment>
<feature type="domain" description="Carbohydrate kinase FGGY N-terminal" evidence="10">
    <location>
        <begin position="1"/>
        <end position="239"/>
    </location>
</feature>
<dbReference type="EC" id="2.7.1.17" evidence="8 9"/>